<gene>
    <name evidence="11" type="primary">LOC101860595</name>
</gene>
<comment type="similarity">
    <text evidence="2">Belongs to the major facilitator superfamily. Sugar transporter (TC 2.A.1.1) family.</text>
</comment>
<feature type="transmembrane region" description="Helical" evidence="8">
    <location>
        <begin position="619"/>
        <end position="637"/>
    </location>
</feature>
<feature type="transmembrane region" description="Helical" evidence="8">
    <location>
        <begin position="469"/>
        <end position="491"/>
    </location>
</feature>
<feature type="transmembrane region" description="Helical" evidence="8">
    <location>
        <begin position="578"/>
        <end position="598"/>
    </location>
</feature>
<keyword evidence="4 8" id="KW-0812">Transmembrane</keyword>
<dbReference type="PANTHER" id="PTHR48020:SF12">
    <property type="entry name" value="PROTON MYO-INOSITOL COTRANSPORTER"/>
    <property type="match status" value="1"/>
</dbReference>
<feature type="transmembrane region" description="Helical" evidence="8">
    <location>
        <begin position="353"/>
        <end position="374"/>
    </location>
</feature>
<feature type="transmembrane region" description="Helical" evidence="8">
    <location>
        <begin position="175"/>
        <end position="193"/>
    </location>
</feature>
<reference evidence="11" key="1">
    <citation type="submission" date="2025-08" db="UniProtKB">
        <authorList>
            <consortium name="RefSeq"/>
        </authorList>
    </citation>
    <scope>IDENTIFICATION</scope>
</reference>
<evidence type="ECO:0000256" key="2">
    <source>
        <dbReference type="ARBA" id="ARBA00010992"/>
    </source>
</evidence>
<evidence type="ECO:0000256" key="5">
    <source>
        <dbReference type="ARBA" id="ARBA00022989"/>
    </source>
</evidence>
<feature type="transmembrane region" description="Helical" evidence="8">
    <location>
        <begin position="141"/>
        <end position="163"/>
    </location>
</feature>
<keyword evidence="10" id="KW-1185">Reference proteome</keyword>
<evidence type="ECO:0000313" key="11">
    <source>
        <dbReference type="RefSeq" id="XP_035827508.1"/>
    </source>
</evidence>
<protein>
    <submittedName>
        <fullName evidence="11">Proton myo-inositol cotransporter</fullName>
    </submittedName>
</protein>
<dbReference type="GeneID" id="101860595"/>
<feature type="transmembrane region" description="Helical" evidence="8">
    <location>
        <begin position="649"/>
        <end position="667"/>
    </location>
</feature>
<feature type="transmembrane region" description="Helical" evidence="8">
    <location>
        <begin position="46"/>
        <end position="64"/>
    </location>
</feature>
<dbReference type="InterPro" id="IPR020846">
    <property type="entry name" value="MFS_dom"/>
</dbReference>
<feature type="transmembrane region" description="Helical" evidence="8">
    <location>
        <begin position="117"/>
        <end position="135"/>
    </location>
</feature>
<feature type="transmembrane region" description="Helical" evidence="8">
    <location>
        <begin position="205"/>
        <end position="225"/>
    </location>
</feature>
<dbReference type="InterPro" id="IPR005829">
    <property type="entry name" value="Sugar_transporter_CS"/>
</dbReference>
<evidence type="ECO:0000256" key="3">
    <source>
        <dbReference type="ARBA" id="ARBA00022448"/>
    </source>
</evidence>
<feature type="transmembrane region" description="Helical" evidence="8">
    <location>
        <begin position="439"/>
        <end position="462"/>
    </location>
</feature>
<feature type="domain" description="Major facilitator superfamily (MFS) profile" evidence="9">
    <location>
        <begin position="51"/>
        <end position="671"/>
    </location>
</feature>
<evidence type="ECO:0000256" key="8">
    <source>
        <dbReference type="SAM" id="Phobius"/>
    </source>
</evidence>
<dbReference type="SUPFAM" id="SSF103473">
    <property type="entry name" value="MFS general substrate transporter"/>
    <property type="match status" value="1"/>
</dbReference>
<evidence type="ECO:0000259" key="9">
    <source>
        <dbReference type="PROSITE" id="PS50850"/>
    </source>
</evidence>
<dbReference type="InterPro" id="IPR050814">
    <property type="entry name" value="Myo-inositol_Transporter"/>
</dbReference>
<dbReference type="InterPro" id="IPR036259">
    <property type="entry name" value="MFS_trans_sf"/>
</dbReference>
<keyword evidence="6 8" id="KW-0472">Membrane</keyword>
<name>A0ABM1VYL5_APLCA</name>
<dbReference type="Gene3D" id="1.20.1250.20">
    <property type="entry name" value="MFS general substrate transporter like domains"/>
    <property type="match status" value="3"/>
</dbReference>
<feature type="region of interest" description="Disordered" evidence="7">
    <location>
        <begin position="1"/>
        <end position="26"/>
    </location>
</feature>
<evidence type="ECO:0000256" key="6">
    <source>
        <dbReference type="ARBA" id="ARBA00023136"/>
    </source>
</evidence>
<evidence type="ECO:0000313" key="10">
    <source>
        <dbReference type="Proteomes" id="UP000694888"/>
    </source>
</evidence>
<dbReference type="PROSITE" id="PS50850">
    <property type="entry name" value="MFS"/>
    <property type="match status" value="1"/>
</dbReference>
<keyword evidence="5 8" id="KW-1133">Transmembrane helix</keyword>
<dbReference type="PANTHER" id="PTHR48020">
    <property type="entry name" value="PROTON MYO-INOSITOL COTRANSPORTER"/>
    <property type="match status" value="1"/>
</dbReference>
<comment type="subcellular location">
    <subcellularLocation>
        <location evidence="1">Membrane</location>
        <topology evidence="1">Multi-pass membrane protein</topology>
    </subcellularLocation>
</comment>
<sequence>MSTASSSSRSQNSFARPTKLTGDSDDEKTDLRLKLDSLNMRVQTPTYIYVLTFFAALGGFLFGYDTGVISGAMILLRNSFSLSSVWQELIVSVTIGAAAIFALIGGFLNDRLGRRPVIMGASLLFTLGSVMMAVAKDKFALLAGRIVVGAGIGLTSTTIPMYLAECSPSYARGSLVSTNIAMVAFGQFMANVVDGIFGSDPKNGWRYMLGLGALPSTVQFLGFLFMPESPRWLISVGREEKARRVLQSMRGALDIDEEYENIKQSCTELQQEEQNRESWHWFRDPPRPQFHFSTFYVDSLRQTTRPCSVSQRRRLQCEALKSLGEIEWSFVGPHFDDSISETFMSPEKQRYKLLSCSLNILVSFMFRALVYTNIITTSLIHPHPSRKQSRSIPSTSPPISVRQDTILIYKKTQLKTVVSTPRYYSATIIRMSGVKSDEAAIWLSAVTAAVNFLFTLVGLYLVERIGRRPLALGSLMGAIISLAWLAVGFHLSALNTPPIDLIEHGTDAYRCSRYRSCNDCRRDLDCGYCYVDQPDFVTNSSCLPTSYDNPWTATVGRCNSSTLQGGLTWAYDYCPTPYSWMPMVGLVLYLISFAPGMGPMPWTINSEIYPLWARSTGNAASTFTNWAFNLAVSMSFISLTESLTRYGTFWLYACLAFAGAIFLAIILPETKGRTLEEVEGLFARSFFSRSWFANSADPIQPLNPQSIQYVHIRGLNRDGRESELDSPE</sequence>
<organism evidence="10 11">
    <name type="scientific">Aplysia californica</name>
    <name type="common">California sea hare</name>
    <dbReference type="NCBI Taxonomy" id="6500"/>
    <lineage>
        <taxon>Eukaryota</taxon>
        <taxon>Metazoa</taxon>
        <taxon>Spiralia</taxon>
        <taxon>Lophotrochozoa</taxon>
        <taxon>Mollusca</taxon>
        <taxon>Gastropoda</taxon>
        <taxon>Heterobranchia</taxon>
        <taxon>Euthyneura</taxon>
        <taxon>Tectipleura</taxon>
        <taxon>Aplysiida</taxon>
        <taxon>Aplysioidea</taxon>
        <taxon>Aplysiidae</taxon>
        <taxon>Aplysia</taxon>
    </lineage>
</organism>
<dbReference type="RefSeq" id="XP_035827508.1">
    <property type="nucleotide sequence ID" value="XM_035971615.1"/>
</dbReference>
<proteinExistence type="inferred from homology"/>
<accession>A0ABM1VYL5</accession>
<evidence type="ECO:0000256" key="4">
    <source>
        <dbReference type="ARBA" id="ARBA00022692"/>
    </source>
</evidence>
<dbReference type="Pfam" id="PF00083">
    <property type="entry name" value="Sugar_tr"/>
    <property type="match status" value="3"/>
</dbReference>
<dbReference type="PRINTS" id="PR00171">
    <property type="entry name" value="SUGRTRNSPORT"/>
</dbReference>
<dbReference type="PROSITE" id="PS00217">
    <property type="entry name" value="SUGAR_TRANSPORT_2"/>
    <property type="match status" value="1"/>
</dbReference>
<dbReference type="InterPro" id="IPR005828">
    <property type="entry name" value="MFS_sugar_transport-like"/>
</dbReference>
<evidence type="ECO:0000256" key="7">
    <source>
        <dbReference type="SAM" id="MobiDB-lite"/>
    </source>
</evidence>
<dbReference type="Proteomes" id="UP000694888">
    <property type="component" value="Unplaced"/>
</dbReference>
<dbReference type="InterPro" id="IPR003663">
    <property type="entry name" value="Sugar/inositol_transpt"/>
</dbReference>
<feature type="compositionally biased region" description="Low complexity" evidence="7">
    <location>
        <begin position="1"/>
        <end position="13"/>
    </location>
</feature>
<dbReference type="PROSITE" id="PS00216">
    <property type="entry name" value="SUGAR_TRANSPORT_1"/>
    <property type="match status" value="1"/>
</dbReference>
<keyword evidence="3" id="KW-0813">Transport</keyword>
<feature type="transmembrane region" description="Helical" evidence="8">
    <location>
        <begin position="84"/>
        <end position="105"/>
    </location>
</feature>
<evidence type="ECO:0000256" key="1">
    <source>
        <dbReference type="ARBA" id="ARBA00004141"/>
    </source>
</evidence>